<feature type="compositionally biased region" description="Acidic residues" evidence="1">
    <location>
        <begin position="393"/>
        <end position="403"/>
    </location>
</feature>
<evidence type="ECO:0000256" key="1">
    <source>
        <dbReference type="SAM" id="MobiDB-lite"/>
    </source>
</evidence>
<name>A0A8J2SR99_9STRA</name>
<feature type="compositionally biased region" description="Basic and acidic residues" evidence="1">
    <location>
        <begin position="404"/>
        <end position="423"/>
    </location>
</feature>
<keyword evidence="4" id="KW-1185">Reference proteome</keyword>
<gene>
    <name evidence="3" type="ORF">PECAL_4P27590</name>
</gene>
<keyword evidence="2" id="KW-1133">Transmembrane helix</keyword>
<feature type="non-terminal residue" evidence="3">
    <location>
        <position position="592"/>
    </location>
</feature>
<keyword evidence="2" id="KW-0472">Membrane</keyword>
<feature type="compositionally biased region" description="Basic residues" evidence="1">
    <location>
        <begin position="577"/>
        <end position="592"/>
    </location>
</feature>
<reference evidence="3" key="1">
    <citation type="submission" date="2021-11" db="EMBL/GenBank/DDBJ databases">
        <authorList>
            <consortium name="Genoscope - CEA"/>
            <person name="William W."/>
        </authorList>
    </citation>
    <scope>NUCLEOTIDE SEQUENCE</scope>
</reference>
<protein>
    <submittedName>
        <fullName evidence="3">Uncharacterized protein</fullName>
    </submittedName>
</protein>
<organism evidence="3 4">
    <name type="scientific">Pelagomonas calceolata</name>
    <dbReference type="NCBI Taxonomy" id="35677"/>
    <lineage>
        <taxon>Eukaryota</taxon>
        <taxon>Sar</taxon>
        <taxon>Stramenopiles</taxon>
        <taxon>Ochrophyta</taxon>
        <taxon>Pelagophyceae</taxon>
        <taxon>Pelagomonadales</taxon>
        <taxon>Pelagomonadaceae</taxon>
        <taxon>Pelagomonas</taxon>
    </lineage>
</organism>
<feature type="region of interest" description="Disordered" evidence="1">
    <location>
        <begin position="393"/>
        <end position="423"/>
    </location>
</feature>
<feature type="region of interest" description="Disordered" evidence="1">
    <location>
        <begin position="571"/>
        <end position="592"/>
    </location>
</feature>
<feature type="transmembrane region" description="Helical" evidence="2">
    <location>
        <begin position="6"/>
        <end position="24"/>
    </location>
</feature>
<comment type="caution">
    <text evidence="3">The sequence shown here is derived from an EMBL/GenBank/DDBJ whole genome shotgun (WGS) entry which is preliminary data.</text>
</comment>
<sequence length="592" mass="65621">MCLRFLVSRIPAVGIFLFLVVLLVPREEHVEGDQLVDGQVLLERLQFRDLEAEPQVLEHLYELIGLDVVHIAELHELVPHRLVAERLLGLGLVLDGPLAPVVLVLLAVGRLAALRQAVGTLLLQRLARLLLGVPVRADAVRARGQFDDFVRDAAEHEPRHEDDEPAEREEAVLLAGALLMLGHELHREVAVRPQRQQVEVNVVRHEMPERRVLARHVDRDLLVPPRPPELRVEPEPVWKSNFRPHRTPSMRRCPRHSLCSMAWRFTKIRAIIPHRPERDVVAVAGVGPEERAHEQVRHADGHEQPQFDRVAFISRAHLVGGKEVDLADGHDQPANQARRQRADQEDRAPLALAEHRLELDERALGQVVLLLHARGLAPQVVALRLDLLEEREGADDVEEEEQPEKERQEDLAHDGPEGVRARHDERLPEAGRHRLLPRVLRVDDGPSSRADLARRLARVAGAGPDPRVLVVPAVRRRGAVAGPVRPGRPAAGREAAVVVGLGGCPSDGDGGEEPPSSGTSFHGCPKAASWPAIYTGRCPTRLNAHKPMPAQQSDDGVAVVGGSTLAPRVRCATKTPPKSRRVAWKARRPQRS</sequence>
<proteinExistence type="predicted"/>
<feature type="region of interest" description="Disordered" evidence="1">
    <location>
        <begin position="324"/>
        <end position="346"/>
    </location>
</feature>
<keyword evidence="2" id="KW-0812">Transmembrane</keyword>
<evidence type="ECO:0000256" key="2">
    <source>
        <dbReference type="SAM" id="Phobius"/>
    </source>
</evidence>
<dbReference type="EMBL" id="CAKKNE010000004">
    <property type="protein sequence ID" value="CAH0375425.1"/>
    <property type="molecule type" value="Genomic_DNA"/>
</dbReference>
<dbReference type="Proteomes" id="UP000789595">
    <property type="component" value="Unassembled WGS sequence"/>
</dbReference>
<accession>A0A8J2SR99</accession>
<dbReference type="AlphaFoldDB" id="A0A8J2SR99"/>
<evidence type="ECO:0000313" key="4">
    <source>
        <dbReference type="Proteomes" id="UP000789595"/>
    </source>
</evidence>
<evidence type="ECO:0000313" key="3">
    <source>
        <dbReference type="EMBL" id="CAH0375425.1"/>
    </source>
</evidence>